<accession>A0A371RET3</accession>
<dbReference type="Gene3D" id="3.40.630.10">
    <property type="entry name" value="Zn peptidases"/>
    <property type="match status" value="1"/>
</dbReference>
<proteinExistence type="predicted"/>
<evidence type="ECO:0000256" key="2">
    <source>
        <dbReference type="SAM" id="Phobius"/>
    </source>
</evidence>
<dbReference type="InterPro" id="IPR007484">
    <property type="entry name" value="Peptidase_M28"/>
</dbReference>
<keyword evidence="5" id="KW-1185">Reference proteome</keyword>
<feature type="domain" description="Peptidase M28" evidence="3">
    <location>
        <begin position="269"/>
        <end position="473"/>
    </location>
</feature>
<dbReference type="Proteomes" id="UP000264589">
    <property type="component" value="Unassembled WGS sequence"/>
</dbReference>
<sequence>MRVFHLTDGVKMNFEPLLAAPWHIQLHAVAALTALFLGIIQIAAPKGTLPHRIIGPIWAILMTIVILTAIFIIRPRAPGEPFLQHFTFIHYIFIPVSTWGLIGGLYHVFKGGPNMKKHAGPFFGLFLGGLIIAGFFTFMPGRIMHDVLFNKNMSDNPYAYPAPYLYFLPGAEPPARDVTRPERAEEEAEDVSPAPDGARLMAVVTELSSDAYEGRATGSAGNLLARQFIIRQFEEIGLAPFGTEGFLDPFEWQRSVTEDGEVNKGAGNNILGLIPGEETGTDGPYFVITAHYDHLGTGASTDGSDALYNGADDNASGVAVALELARYFTANPPKHSVVIAILDAEEHGLQGARALLADEAIPHQDFALNLNLDMVSRADKGEIYASGSYHFPAMIPLIDEVATKAPLELLKGHDRPEDGYDDWTYLSDQGPFIAKGIPALYIGVEDHPDYHQPSDTADKINPETFLYSARTIQMLAKAMDEQLAEITASVEQE</sequence>
<dbReference type="GO" id="GO:0006508">
    <property type="term" value="P:proteolysis"/>
    <property type="evidence" value="ECO:0007669"/>
    <property type="project" value="InterPro"/>
</dbReference>
<comment type="caution">
    <text evidence="4">The sequence shown here is derived from an EMBL/GenBank/DDBJ whole genome shotgun (WGS) entry which is preliminary data.</text>
</comment>
<dbReference type="InParanoid" id="A0A371RET3"/>
<name>A0A371RET3_9PROT</name>
<keyword evidence="2" id="KW-0812">Transmembrane</keyword>
<evidence type="ECO:0000259" key="3">
    <source>
        <dbReference type="Pfam" id="PF04389"/>
    </source>
</evidence>
<feature type="transmembrane region" description="Helical" evidence="2">
    <location>
        <begin position="121"/>
        <end position="139"/>
    </location>
</feature>
<evidence type="ECO:0000313" key="5">
    <source>
        <dbReference type="Proteomes" id="UP000264589"/>
    </source>
</evidence>
<dbReference type="PANTHER" id="PTHR12147">
    <property type="entry name" value="METALLOPEPTIDASE M28 FAMILY MEMBER"/>
    <property type="match status" value="1"/>
</dbReference>
<dbReference type="EMBL" id="QUQO01000001">
    <property type="protein sequence ID" value="RFB03952.1"/>
    <property type="molecule type" value="Genomic_DNA"/>
</dbReference>
<reference evidence="4 5" key="1">
    <citation type="submission" date="2018-08" db="EMBL/GenBank/DDBJ databases">
        <title>Parvularcula sp. SM1705, isolated from surface water of the South Sea China.</title>
        <authorList>
            <person name="Sun L."/>
        </authorList>
    </citation>
    <scope>NUCLEOTIDE SEQUENCE [LARGE SCALE GENOMIC DNA]</scope>
    <source>
        <strain evidence="4 5">SM1705</strain>
    </source>
</reference>
<dbReference type="GO" id="GO:0008235">
    <property type="term" value="F:metalloexopeptidase activity"/>
    <property type="evidence" value="ECO:0007669"/>
    <property type="project" value="InterPro"/>
</dbReference>
<feature type="region of interest" description="Disordered" evidence="1">
    <location>
        <begin position="176"/>
        <end position="195"/>
    </location>
</feature>
<evidence type="ECO:0000313" key="4">
    <source>
        <dbReference type="EMBL" id="RFB03952.1"/>
    </source>
</evidence>
<evidence type="ECO:0000256" key="1">
    <source>
        <dbReference type="SAM" id="MobiDB-lite"/>
    </source>
</evidence>
<protein>
    <recommendedName>
        <fullName evidence="3">Peptidase M28 domain-containing protein</fullName>
    </recommendedName>
</protein>
<feature type="transmembrane region" description="Helical" evidence="2">
    <location>
        <begin position="20"/>
        <end position="41"/>
    </location>
</feature>
<dbReference type="PANTHER" id="PTHR12147:SF26">
    <property type="entry name" value="PEPTIDASE M28 DOMAIN-CONTAINING PROTEIN"/>
    <property type="match status" value="1"/>
</dbReference>
<dbReference type="AlphaFoldDB" id="A0A371RET3"/>
<organism evidence="4 5">
    <name type="scientific">Parvularcula marina</name>
    <dbReference type="NCBI Taxonomy" id="2292771"/>
    <lineage>
        <taxon>Bacteria</taxon>
        <taxon>Pseudomonadati</taxon>
        <taxon>Pseudomonadota</taxon>
        <taxon>Alphaproteobacteria</taxon>
        <taxon>Parvularculales</taxon>
        <taxon>Parvularculaceae</taxon>
        <taxon>Parvularcula</taxon>
    </lineage>
</organism>
<keyword evidence="2" id="KW-0472">Membrane</keyword>
<keyword evidence="2" id="KW-1133">Transmembrane helix</keyword>
<feature type="transmembrane region" description="Helical" evidence="2">
    <location>
        <begin position="53"/>
        <end position="73"/>
    </location>
</feature>
<dbReference type="SUPFAM" id="SSF53187">
    <property type="entry name" value="Zn-dependent exopeptidases"/>
    <property type="match status" value="1"/>
</dbReference>
<dbReference type="Pfam" id="PF04389">
    <property type="entry name" value="Peptidase_M28"/>
    <property type="match status" value="1"/>
</dbReference>
<gene>
    <name evidence="4" type="ORF">DX908_00815</name>
</gene>
<feature type="transmembrane region" description="Helical" evidence="2">
    <location>
        <begin position="88"/>
        <end position="109"/>
    </location>
</feature>
<dbReference type="InterPro" id="IPR045175">
    <property type="entry name" value="M28_fam"/>
</dbReference>